<evidence type="ECO:0000256" key="2">
    <source>
        <dbReference type="ARBA" id="ARBA00004141"/>
    </source>
</evidence>
<dbReference type="EC" id="2.7.13.3" evidence="3"/>
<name>A0A0C4YFK0_9BURK</name>
<dbReference type="EMBL" id="CP010537">
    <property type="protein sequence ID" value="AJG21643.1"/>
    <property type="molecule type" value="Genomic_DNA"/>
</dbReference>
<dbReference type="InterPro" id="IPR050351">
    <property type="entry name" value="BphY/WalK/GraS-like"/>
</dbReference>
<evidence type="ECO:0000256" key="11">
    <source>
        <dbReference type="ARBA" id="ARBA00023012"/>
    </source>
</evidence>
<dbReference type="STRING" id="68895.RR42_s0045"/>
<dbReference type="PANTHER" id="PTHR42878:SF7">
    <property type="entry name" value="SENSOR HISTIDINE KINASE GLRK"/>
    <property type="match status" value="1"/>
</dbReference>
<dbReference type="InterPro" id="IPR035965">
    <property type="entry name" value="PAS-like_dom_sf"/>
</dbReference>
<accession>A0A0C4YFK0</accession>
<gene>
    <name evidence="15" type="ORF">RR42_s0045</name>
</gene>
<dbReference type="InterPro" id="IPR036097">
    <property type="entry name" value="HisK_dim/P_sf"/>
</dbReference>
<evidence type="ECO:0000256" key="7">
    <source>
        <dbReference type="ARBA" id="ARBA00022741"/>
    </source>
</evidence>
<dbReference type="KEGG" id="cbw:RR42_s0045"/>
<reference evidence="15 16" key="1">
    <citation type="journal article" date="2015" name="Genome Announc.">
        <title>Complete Genome Sequence of Cupriavidus basilensis 4G11, Isolated from the Oak Ridge Field Research Center Site.</title>
        <authorList>
            <person name="Ray J."/>
            <person name="Waters R.J."/>
            <person name="Skerker J.M."/>
            <person name="Kuehl J.V."/>
            <person name="Price M.N."/>
            <person name="Huang J."/>
            <person name="Chakraborty R."/>
            <person name="Arkin A.P."/>
            <person name="Deutschbauer A."/>
        </authorList>
    </citation>
    <scope>NUCLEOTIDE SEQUENCE [LARGE SCALE GENOMIC DNA]</scope>
    <source>
        <strain evidence="15">4G11</strain>
    </source>
</reference>
<dbReference type="PRINTS" id="PR00344">
    <property type="entry name" value="BCTRLSENSOR"/>
</dbReference>
<dbReference type="SUPFAM" id="SSF47384">
    <property type="entry name" value="Homodimeric domain of signal transducing histidine kinase"/>
    <property type="match status" value="1"/>
</dbReference>
<keyword evidence="10 13" id="KW-1133">Transmembrane helix</keyword>
<evidence type="ECO:0000256" key="1">
    <source>
        <dbReference type="ARBA" id="ARBA00000085"/>
    </source>
</evidence>
<keyword evidence="4" id="KW-0597">Phosphoprotein</keyword>
<feature type="domain" description="Histidine kinase" evidence="14">
    <location>
        <begin position="469"/>
        <end position="684"/>
    </location>
</feature>
<evidence type="ECO:0000256" key="12">
    <source>
        <dbReference type="ARBA" id="ARBA00023136"/>
    </source>
</evidence>
<keyword evidence="9 15" id="KW-0067">ATP-binding</keyword>
<feature type="transmembrane region" description="Helical" evidence="13">
    <location>
        <begin position="21"/>
        <end position="41"/>
    </location>
</feature>
<dbReference type="InterPro" id="IPR004358">
    <property type="entry name" value="Sig_transdc_His_kin-like_C"/>
</dbReference>
<protein>
    <recommendedName>
        <fullName evidence="3">histidine kinase</fullName>
        <ecNumber evidence="3">2.7.13.3</ecNumber>
    </recommendedName>
</protein>
<dbReference type="AlphaFoldDB" id="A0A0C4YFK0"/>
<dbReference type="InterPro" id="IPR003594">
    <property type="entry name" value="HATPase_dom"/>
</dbReference>
<dbReference type="Pfam" id="PF08448">
    <property type="entry name" value="PAS_4"/>
    <property type="match status" value="1"/>
</dbReference>
<dbReference type="Pfam" id="PF02518">
    <property type="entry name" value="HATPase_c"/>
    <property type="match status" value="1"/>
</dbReference>
<dbReference type="GO" id="GO:0000155">
    <property type="term" value="F:phosphorelay sensor kinase activity"/>
    <property type="evidence" value="ECO:0007669"/>
    <property type="project" value="InterPro"/>
</dbReference>
<dbReference type="SMART" id="SM00387">
    <property type="entry name" value="HATPase_c"/>
    <property type="match status" value="1"/>
</dbReference>
<keyword evidence="7" id="KW-0547">Nucleotide-binding</keyword>
<evidence type="ECO:0000256" key="10">
    <source>
        <dbReference type="ARBA" id="ARBA00022989"/>
    </source>
</evidence>
<evidence type="ECO:0000256" key="8">
    <source>
        <dbReference type="ARBA" id="ARBA00022777"/>
    </source>
</evidence>
<dbReference type="PANTHER" id="PTHR42878">
    <property type="entry name" value="TWO-COMPONENT HISTIDINE KINASE"/>
    <property type="match status" value="1"/>
</dbReference>
<dbReference type="InterPro" id="IPR000014">
    <property type="entry name" value="PAS"/>
</dbReference>
<dbReference type="CDD" id="cd12915">
    <property type="entry name" value="PDC2_DGC_like"/>
    <property type="match status" value="1"/>
</dbReference>
<dbReference type="SMART" id="SM00388">
    <property type="entry name" value="HisKA"/>
    <property type="match status" value="1"/>
</dbReference>
<dbReference type="PROSITE" id="PS50109">
    <property type="entry name" value="HIS_KIN"/>
    <property type="match status" value="1"/>
</dbReference>
<organism evidence="15 16">
    <name type="scientific">Cupriavidus basilensis</name>
    <dbReference type="NCBI Taxonomy" id="68895"/>
    <lineage>
        <taxon>Bacteria</taxon>
        <taxon>Pseudomonadati</taxon>
        <taxon>Pseudomonadota</taxon>
        <taxon>Betaproteobacteria</taxon>
        <taxon>Burkholderiales</taxon>
        <taxon>Burkholderiaceae</taxon>
        <taxon>Cupriavidus</taxon>
    </lineage>
</organism>
<comment type="subcellular location">
    <subcellularLocation>
        <location evidence="2">Membrane</location>
        <topology evidence="2">Multi-pass membrane protein</topology>
    </subcellularLocation>
</comment>
<evidence type="ECO:0000256" key="13">
    <source>
        <dbReference type="SAM" id="Phobius"/>
    </source>
</evidence>
<dbReference type="SUPFAM" id="SSF55785">
    <property type="entry name" value="PYP-like sensor domain (PAS domain)"/>
    <property type="match status" value="1"/>
</dbReference>
<dbReference type="GO" id="GO:0030295">
    <property type="term" value="F:protein kinase activator activity"/>
    <property type="evidence" value="ECO:0007669"/>
    <property type="project" value="TreeGrafter"/>
</dbReference>
<dbReference type="GO" id="GO:0005524">
    <property type="term" value="F:ATP binding"/>
    <property type="evidence" value="ECO:0007669"/>
    <property type="project" value="UniProtKB-KW"/>
</dbReference>
<dbReference type="SUPFAM" id="SSF55874">
    <property type="entry name" value="ATPase domain of HSP90 chaperone/DNA topoisomerase II/histidine kinase"/>
    <property type="match status" value="1"/>
</dbReference>
<dbReference type="Pfam" id="PF00512">
    <property type="entry name" value="HisKA"/>
    <property type="match status" value="1"/>
</dbReference>
<dbReference type="InterPro" id="IPR005467">
    <property type="entry name" value="His_kinase_dom"/>
</dbReference>
<keyword evidence="5" id="KW-0808">Transferase</keyword>
<dbReference type="GO" id="GO:0016020">
    <property type="term" value="C:membrane"/>
    <property type="evidence" value="ECO:0007669"/>
    <property type="project" value="UniProtKB-SubCell"/>
</dbReference>
<keyword evidence="8" id="KW-0418">Kinase</keyword>
<dbReference type="CDD" id="cd00082">
    <property type="entry name" value="HisKA"/>
    <property type="match status" value="1"/>
</dbReference>
<evidence type="ECO:0000259" key="14">
    <source>
        <dbReference type="PROSITE" id="PS50109"/>
    </source>
</evidence>
<evidence type="ECO:0000256" key="5">
    <source>
        <dbReference type="ARBA" id="ARBA00022679"/>
    </source>
</evidence>
<evidence type="ECO:0000313" key="16">
    <source>
        <dbReference type="Proteomes" id="UP000031843"/>
    </source>
</evidence>
<keyword evidence="11" id="KW-0902">Two-component regulatory system</keyword>
<dbReference type="Gene3D" id="3.30.450.20">
    <property type="entry name" value="PAS domain"/>
    <property type="match status" value="3"/>
</dbReference>
<keyword evidence="16" id="KW-1185">Reference proteome</keyword>
<keyword evidence="12 13" id="KW-0472">Membrane</keyword>
<evidence type="ECO:0000256" key="3">
    <source>
        <dbReference type="ARBA" id="ARBA00012438"/>
    </source>
</evidence>
<dbReference type="CDD" id="cd12914">
    <property type="entry name" value="PDC1_DGC_like"/>
    <property type="match status" value="1"/>
</dbReference>
<dbReference type="NCBIfam" id="TIGR00229">
    <property type="entry name" value="sensory_box"/>
    <property type="match status" value="1"/>
</dbReference>
<dbReference type="GO" id="GO:0007234">
    <property type="term" value="P:osmosensory signaling via phosphorelay pathway"/>
    <property type="evidence" value="ECO:0007669"/>
    <property type="project" value="TreeGrafter"/>
</dbReference>
<evidence type="ECO:0000313" key="15">
    <source>
        <dbReference type="EMBL" id="AJG21643.1"/>
    </source>
</evidence>
<comment type="catalytic activity">
    <reaction evidence="1">
        <text>ATP + protein L-histidine = ADP + protein N-phospho-L-histidine.</text>
        <dbReference type="EC" id="2.7.13.3"/>
    </reaction>
</comment>
<dbReference type="InterPro" id="IPR013656">
    <property type="entry name" value="PAS_4"/>
</dbReference>
<keyword evidence="6 13" id="KW-0812">Transmembrane</keyword>
<dbReference type="Gene3D" id="1.10.287.130">
    <property type="match status" value="1"/>
</dbReference>
<dbReference type="InterPro" id="IPR036890">
    <property type="entry name" value="HATPase_C_sf"/>
</dbReference>
<dbReference type="GO" id="GO:0000156">
    <property type="term" value="F:phosphorelay response regulator activity"/>
    <property type="evidence" value="ECO:0007669"/>
    <property type="project" value="TreeGrafter"/>
</dbReference>
<dbReference type="Proteomes" id="UP000031843">
    <property type="component" value="Chromosome secondary"/>
</dbReference>
<evidence type="ECO:0000256" key="6">
    <source>
        <dbReference type="ARBA" id="ARBA00022692"/>
    </source>
</evidence>
<proteinExistence type="predicted"/>
<dbReference type="Gene3D" id="3.30.565.10">
    <property type="entry name" value="Histidine kinase-like ATPase, C-terminal domain"/>
    <property type="match status" value="1"/>
</dbReference>
<dbReference type="CDD" id="cd00075">
    <property type="entry name" value="HATPase"/>
    <property type="match status" value="1"/>
</dbReference>
<sequence>MRLEIYRQALAGAHRFARRPFWSGIVIVVCIWCALAGLGLWDRAAELRHVHAGLARVAGLLAEHAERTLAEADQIASLVGGAVTERGPALPLAQWKRGGYLAIAPFLEVSVLDRGGRLRASTRADFVSLDLSERQYFRVHESRALPSLYVGLPLAGRVSGHWSMPLSRGIVGAKDGRFAGVVVVSLDPGYLSQVYAKAGLGDSGTVLLAGTDDFVVRARWSQESCQPGQVLLPGSALRGALAGTQDSLVTAAGGLDGARRIYAIQRLPGRNLAVLAGISSDAALASYHDRLRAGIAIAGVVTLLVMFFQVRQFIAVGQLAALADRETVVRDILAEKKQHLRGLFLAMPDGVAVFGRDRVIDETNTALCELLGVSLSRLRGATQREFVHWLYRGRRAARQACCAEQLLAELDRAEPAGEFAGIVEFDMAVSPAYEVRIVHAASGGGLVLVLRDVTTQLRHDRMKSHFVSAAAHELKAPVAGIAGYAELLSADVVPVERRGGIYHAIHARAGQINALLSDLLDLARIEARSSGMLERERVEVATLVRETVTGEFAEAGRVRVIDAGVPLHVLADRAQLSQAVRNLIENALKYSDGKDEVTVTVEPLPLEQEKVSVRVEDRGIGMTKEEAGMAFENFYRANRRGNIRGNGLGLAIVREIVAVHQGQITLASEIGKGTVVTLSLPAAT</sequence>
<evidence type="ECO:0000256" key="9">
    <source>
        <dbReference type="ARBA" id="ARBA00022840"/>
    </source>
</evidence>
<dbReference type="InterPro" id="IPR003661">
    <property type="entry name" value="HisK_dim/P_dom"/>
</dbReference>
<evidence type="ECO:0000256" key="4">
    <source>
        <dbReference type="ARBA" id="ARBA00022553"/>
    </source>
</evidence>
<dbReference type="RefSeq" id="WP_236702142.1">
    <property type="nucleotide sequence ID" value="NZ_CP010537.1"/>
</dbReference>